<gene>
    <name evidence="1" type="ORF">AWJ14_01905</name>
</gene>
<proteinExistence type="predicted"/>
<organism evidence="1 2">
    <name type="scientific">Hoeflea olei</name>
    <dbReference type="NCBI Taxonomy" id="1480615"/>
    <lineage>
        <taxon>Bacteria</taxon>
        <taxon>Pseudomonadati</taxon>
        <taxon>Pseudomonadota</taxon>
        <taxon>Alphaproteobacteria</taxon>
        <taxon>Hyphomicrobiales</taxon>
        <taxon>Rhizobiaceae</taxon>
        <taxon>Hoeflea</taxon>
    </lineage>
</organism>
<name>A0A1C1YX30_9HYPH</name>
<dbReference type="EMBL" id="LQZT01000012">
    <property type="protein sequence ID" value="OCW57989.1"/>
    <property type="molecule type" value="Genomic_DNA"/>
</dbReference>
<sequence>MGGAGDHGALAVALGAHGFRTRGWVVPAKDAAPRLSDGRAAAAIALIGHAGGEIWPYFSAWRATQEGIADPLDSWSKAVIGPIAAEAGGEAVFPSDRPWHPFQQWAMAAEGLKPSPLGMLIHPDYGLWHGYRGAILFGSSVAGRLAETGTAGRGQVRNHPCDDCADKPCLTACPVGTYTLQGFAVADCRAHLATAAGRQGCMQAGCLARDACPVGRSYRYGEAQIRFHMSAFA</sequence>
<protein>
    <submittedName>
        <fullName evidence="1">Ferredoxin</fullName>
    </submittedName>
</protein>
<accession>A0A1C1YX30</accession>
<dbReference type="AlphaFoldDB" id="A0A1C1YX30"/>
<keyword evidence="2" id="KW-1185">Reference proteome</keyword>
<evidence type="ECO:0000313" key="1">
    <source>
        <dbReference type="EMBL" id="OCW57989.1"/>
    </source>
</evidence>
<dbReference type="Proteomes" id="UP000094795">
    <property type="component" value="Unassembled WGS sequence"/>
</dbReference>
<dbReference type="RefSeq" id="WP_066178528.1">
    <property type="nucleotide sequence ID" value="NZ_LQZT01000012.1"/>
</dbReference>
<reference evidence="1 2" key="1">
    <citation type="submission" date="2015-12" db="EMBL/GenBank/DDBJ databases">
        <authorList>
            <person name="Shamseldin A."/>
            <person name="Moawad H."/>
            <person name="Abd El-Rahim W.M."/>
            <person name="Sadowsky M.J."/>
        </authorList>
    </citation>
    <scope>NUCLEOTIDE SEQUENCE [LARGE SCALE GENOMIC DNA]</scope>
    <source>
        <strain evidence="1 2">JC234</strain>
    </source>
</reference>
<dbReference type="STRING" id="1480615.AWJ14_01905"/>
<comment type="caution">
    <text evidence="1">The sequence shown here is derived from an EMBL/GenBank/DDBJ whole genome shotgun (WGS) entry which is preliminary data.</text>
</comment>
<evidence type="ECO:0000313" key="2">
    <source>
        <dbReference type="Proteomes" id="UP000094795"/>
    </source>
</evidence>